<keyword evidence="1" id="KW-0812">Transmembrane</keyword>
<evidence type="ECO:0000256" key="1">
    <source>
        <dbReference type="SAM" id="Phobius"/>
    </source>
</evidence>
<evidence type="ECO:0000313" key="3">
    <source>
        <dbReference type="Proteomes" id="UP000199112"/>
    </source>
</evidence>
<protein>
    <submittedName>
        <fullName evidence="2">Uncharacterized protein</fullName>
    </submittedName>
</protein>
<accession>A0A1H6G0R6</accession>
<organism evidence="2 3">
    <name type="scientific">Natronorubrum sediminis</name>
    <dbReference type="NCBI Taxonomy" id="640943"/>
    <lineage>
        <taxon>Archaea</taxon>
        <taxon>Methanobacteriati</taxon>
        <taxon>Methanobacteriota</taxon>
        <taxon>Stenosarchaea group</taxon>
        <taxon>Halobacteria</taxon>
        <taxon>Halobacteriales</taxon>
        <taxon>Natrialbaceae</taxon>
        <taxon>Natronorubrum</taxon>
    </lineage>
</organism>
<gene>
    <name evidence="2" type="ORF">SAMN04487967_2283</name>
</gene>
<name>A0A1H6G0R6_9EURY</name>
<dbReference type="OrthoDB" id="166447at2157"/>
<dbReference type="AlphaFoldDB" id="A0A1H6G0R6"/>
<reference evidence="3" key="1">
    <citation type="submission" date="2016-10" db="EMBL/GenBank/DDBJ databases">
        <authorList>
            <person name="Varghese N."/>
            <person name="Submissions S."/>
        </authorList>
    </citation>
    <scope>NUCLEOTIDE SEQUENCE [LARGE SCALE GENOMIC DNA]</scope>
    <source>
        <strain evidence="3">CGMCC 1.8981</strain>
    </source>
</reference>
<proteinExistence type="predicted"/>
<keyword evidence="3" id="KW-1185">Reference proteome</keyword>
<sequence>MVVDILVTVFGSVTTVALFVVAYWDASRVDISRPVFWAVVVAAPFAVGVWLYLFVPAAPMTGVIMTANTGLVLYGFEREIVSEDEEPAEPGELPHD</sequence>
<feature type="transmembrane region" description="Helical" evidence="1">
    <location>
        <begin position="6"/>
        <end position="24"/>
    </location>
</feature>
<keyword evidence="1" id="KW-1133">Transmembrane helix</keyword>
<dbReference type="EMBL" id="FNWL01000002">
    <property type="protein sequence ID" value="SEH15873.1"/>
    <property type="molecule type" value="Genomic_DNA"/>
</dbReference>
<dbReference type="Proteomes" id="UP000199112">
    <property type="component" value="Unassembled WGS sequence"/>
</dbReference>
<dbReference type="RefSeq" id="WP_090507109.1">
    <property type="nucleotide sequence ID" value="NZ_FNWL01000002.1"/>
</dbReference>
<feature type="transmembrane region" description="Helical" evidence="1">
    <location>
        <begin position="36"/>
        <end position="55"/>
    </location>
</feature>
<evidence type="ECO:0000313" key="2">
    <source>
        <dbReference type="EMBL" id="SEH15873.1"/>
    </source>
</evidence>
<keyword evidence="1" id="KW-0472">Membrane</keyword>